<name>A0A291W3G2_9ACTN</name>
<dbReference type="GO" id="GO:0004834">
    <property type="term" value="F:tryptophan synthase activity"/>
    <property type="evidence" value="ECO:0007669"/>
    <property type="project" value="UniProtKB-EC"/>
</dbReference>
<evidence type="ECO:0000256" key="5">
    <source>
        <dbReference type="ARBA" id="ARBA00022822"/>
    </source>
</evidence>
<dbReference type="AlphaFoldDB" id="A0A291W3G2"/>
<evidence type="ECO:0000256" key="6">
    <source>
        <dbReference type="ARBA" id="ARBA00023141"/>
    </source>
</evidence>
<dbReference type="KEGG" id="salf:SMD44_p10059"/>
<geneLocation type="plasmid" evidence="10">
    <name>pmdjk44.1</name>
</geneLocation>
<sequence>MIYAPAAAAVTGHTGPLASGLPAFVTRLRTLTCLPISVGIGVSSTDQAHETAQYADGVIVGSALIRHLHHTPGPGGIRAALGLARDLAHGVHRLPAAA</sequence>
<dbReference type="Proteomes" id="UP000195880">
    <property type="component" value="Plasmid pMDJK44.1"/>
</dbReference>
<dbReference type="PANTHER" id="PTHR43406:SF1">
    <property type="entry name" value="TRYPTOPHAN SYNTHASE ALPHA CHAIN, CHLOROPLASTIC"/>
    <property type="match status" value="1"/>
</dbReference>
<keyword evidence="4" id="KW-0028">Amino-acid biosynthesis</keyword>
<dbReference type="InterPro" id="IPR011060">
    <property type="entry name" value="RibuloseP-bd_barrel"/>
</dbReference>
<dbReference type="Pfam" id="PF00290">
    <property type="entry name" value="Trp_syntA"/>
    <property type="match status" value="1"/>
</dbReference>
<dbReference type="PANTHER" id="PTHR43406">
    <property type="entry name" value="TRYPTOPHAN SYNTHASE, ALPHA CHAIN"/>
    <property type="match status" value="1"/>
</dbReference>
<gene>
    <name evidence="9" type="primary">trpA</name>
    <name evidence="9" type="ORF">SMD44_p10059</name>
</gene>
<dbReference type="Gene3D" id="3.20.20.70">
    <property type="entry name" value="Aldolase class I"/>
    <property type="match status" value="1"/>
</dbReference>
<evidence type="ECO:0000256" key="2">
    <source>
        <dbReference type="ARBA" id="ARBA00011270"/>
    </source>
</evidence>
<keyword evidence="6" id="KW-0057">Aromatic amino acid biosynthesis</keyword>
<proteinExistence type="predicted"/>
<comment type="pathway">
    <text evidence="1">Amino-acid biosynthesis; L-tryptophan biosynthesis; L-tryptophan from chorismate: step 5/5.</text>
</comment>
<dbReference type="InterPro" id="IPR013785">
    <property type="entry name" value="Aldolase_TIM"/>
</dbReference>
<protein>
    <recommendedName>
        <fullName evidence="3">tryptophan synthase</fullName>
        <ecNumber evidence="3">4.2.1.20</ecNumber>
    </recommendedName>
</protein>
<dbReference type="EC" id="4.2.1.20" evidence="3"/>
<evidence type="ECO:0000313" key="9">
    <source>
        <dbReference type="EMBL" id="ATM24558.1"/>
    </source>
</evidence>
<dbReference type="InterPro" id="IPR002028">
    <property type="entry name" value="Trp_synthase_suA"/>
</dbReference>
<reference evidence="9 10" key="1">
    <citation type="submission" date="2017-10" db="EMBL/GenBank/DDBJ databases">
        <title>Streptomyces alboflavus Genome sequencing and assembly.</title>
        <authorList>
            <person name="Wang Y."/>
            <person name="Du B."/>
            <person name="Ding Y."/>
            <person name="Liu H."/>
            <person name="Hou Q."/>
            <person name="Liu K."/>
            <person name="Wang C."/>
            <person name="Yao L."/>
        </authorList>
    </citation>
    <scope>NUCLEOTIDE SEQUENCE [LARGE SCALE GENOMIC DNA]</scope>
    <source>
        <strain evidence="9 10">MDJK44</strain>
        <plasmid evidence="10">Plasmid pmdjk44.1</plasmid>
    </source>
</reference>
<keyword evidence="5" id="KW-0822">Tryptophan biosynthesis</keyword>
<keyword evidence="7" id="KW-0456">Lyase</keyword>
<evidence type="ECO:0000256" key="8">
    <source>
        <dbReference type="ARBA" id="ARBA00049047"/>
    </source>
</evidence>
<dbReference type="UniPathway" id="UPA00035">
    <property type="reaction ID" value="UER00044"/>
</dbReference>
<evidence type="ECO:0000256" key="1">
    <source>
        <dbReference type="ARBA" id="ARBA00004733"/>
    </source>
</evidence>
<organism evidence="9 10">
    <name type="scientific">Streptomyces alboflavus</name>
    <dbReference type="NCBI Taxonomy" id="67267"/>
    <lineage>
        <taxon>Bacteria</taxon>
        <taxon>Bacillati</taxon>
        <taxon>Actinomycetota</taxon>
        <taxon>Actinomycetes</taxon>
        <taxon>Kitasatosporales</taxon>
        <taxon>Streptomycetaceae</taxon>
        <taxon>Streptomyces</taxon>
    </lineage>
</organism>
<evidence type="ECO:0000256" key="3">
    <source>
        <dbReference type="ARBA" id="ARBA00012043"/>
    </source>
</evidence>
<evidence type="ECO:0000313" key="10">
    <source>
        <dbReference type="Proteomes" id="UP000195880"/>
    </source>
</evidence>
<dbReference type="SUPFAM" id="SSF51366">
    <property type="entry name" value="Ribulose-phoshate binding barrel"/>
    <property type="match status" value="1"/>
</dbReference>
<evidence type="ECO:0000256" key="4">
    <source>
        <dbReference type="ARBA" id="ARBA00022605"/>
    </source>
</evidence>
<dbReference type="GO" id="GO:0005829">
    <property type="term" value="C:cytosol"/>
    <property type="evidence" value="ECO:0007669"/>
    <property type="project" value="TreeGrafter"/>
</dbReference>
<comment type="catalytic activity">
    <reaction evidence="8">
        <text>(1S,2R)-1-C-(indol-3-yl)glycerol 3-phosphate + L-serine = D-glyceraldehyde 3-phosphate + L-tryptophan + H2O</text>
        <dbReference type="Rhea" id="RHEA:10532"/>
        <dbReference type="ChEBI" id="CHEBI:15377"/>
        <dbReference type="ChEBI" id="CHEBI:33384"/>
        <dbReference type="ChEBI" id="CHEBI:57912"/>
        <dbReference type="ChEBI" id="CHEBI:58866"/>
        <dbReference type="ChEBI" id="CHEBI:59776"/>
        <dbReference type="EC" id="4.2.1.20"/>
    </reaction>
</comment>
<evidence type="ECO:0000256" key="7">
    <source>
        <dbReference type="ARBA" id="ARBA00023239"/>
    </source>
</evidence>
<dbReference type="EMBL" id="CP023976">
    <property type="protein sequence ID" value="ATM24558.1"/>
    <property type="molecule type" value="Genomic_DNA"/>
</dbReference>
<accession>A0A291W3G2</accession>
<keyword evidence="10" id="KW-1185">Reference proteome</keyword>
<comment type="subunit">
    <text evidence="2">Tetramer of two alpha and two beta chains.</text>
</comment>
<keyword evidence="9" id="KW-0614">Plasmid</keyword>